<dbReference type="InterPro" id="IPR016181">
    <property type="entry name" value="Acyl_CoA_acyltransferase"/>
</dbReference>
<dbReference type="PANTHER" id="PTHR43877">
    <property type="entry name" value="AMINOALKYLPHOSPHONATE N-ACETYLTRANSFERASE-RELATED-RELATED"/>
    <property type="match status" value="1"/>
</dbReference>
<dbReference type="Gene3D" id="3.40.630.30">
    <property type="match status" value="1"/>
</dbReference>
<proteinExistence type="predicted"/>
<organism evidence="4 5">
    <name type="scientific">Nostocoides jenkinsii Ben 74</name>
    <dbReference type="NCBI Taxonomy" id="1193518"/>
    <lineage>
        <taxon>Bacteria</taxon>
        <taxon>Bacillati</taxon>
        <taxon>Actinomycetota</taxon>
        <taxon>Actinomycetes</taxon>
        <taxon>Micrococcales</taxon>
        <taxon>Intrasporangiaceae</taxon>
        <taxon>Nostocoides</taxon>
    </lineage>
</organism>
<feature type="domain" description="N-acetyltransferase" evidence="3">
    <location>
        <begin position="7"/>
        <end position="154"/>
    </location>
</feature>
<accession>A0A077MA33</accession>
<evidence type="ECO:0000313" key="4">
    <source>
        <dbReference type="EMBL" id="CCI51583.1"/>
    </source>
</evidence>
<dbReference type="CDD" id="cd04301">
    <property type="entry name" value="NAT_SF"/>
    <property type="match status" value="1"/>
</dbReference>
<dbReference type="GO" id="GO:0016747">
    <property type="term" value="F:acyltransferase activity, transferring groups other than amino-acyl groups"/>
    <property type="evidence" value="ECO:0007669"/>
    <property type="project" value="InterPro"/>
</dbReference>
<sequence length="154" mass="17366">MQGSGRHTVGLIKDEDLLDVARLRGHWSTGENQQPATDFVDALRAWWTAENRVGWLARVDGYAVGMVNAAIFTRIAKPERTPQRWNYVANMWVDPDFRRRGIATDLMAYAVAWARAEGMVRIVLAPSPMSISLYESVGMRAAHDLMRLDLDPPI</sequence>
<dbReference type="AlphaFoldDB" id="A0A077MA33"/>
<keyword evidence="5" id="KW-1185">Reference proteome</keyword>
<gene>
    <name evidence="4" type="ORF">BN13_1090018</name>
</gene>
<evidence type="ECO:0000313" key="5">
    <source>
        <dbReference type="Proteomes" id="UP000035720"/>
    </source>
</evidence>
<dbReference type="Proteomes" id="UP000035720">
    <property type="component" value="Unassembled WGS sequence"/>
</dbReference>
<dbReference type="STRING" id="1193518.BN13_1090018"/>
<evidence type="ECO:0000256" key="1">
    <source>
        <dbReference type="ARBA" id="ARBA00022679"/>
    </source>
</evidence>
<reference evidence="4 5" key="1">
    <citation type="journal article" date="2013" name="ISME J.">
        <title>A metabolic model for members of the genus Tetrasphaera involved in enhanced biological phosphorus removal.</title>
        <authorList>
            <person name="Kristiansen R."/>
            <person name="Nguyen H.T.T."/>
            <person name="Saunders A.M."/>
            <person name="Nielsen J.L."/>
            <person name="Wimmer R."/>
            <person name="Le V.Q."/>
            <person name="McIlroy S.J."/>
            <person name="Petrovski S."/>
            <person name="Seviour R.J."/>
            <person name="Calteau A."/>
            <person name="Nielsen K.L."/>
            <person name="Nielsen P.H."/>
        </authorList>
    </citation>
    <scope>NUCLEOTIDE SEQUENCE [LARGE SCALE GENOMIC DNA]</scope>
    <source>
        <strain evidence="4 5">Ben 74</strain>
    </source>
</reference>
<dbReference type="InterPro" id="IPR000182">
    <property type="entry name" value="GNAT_dom"/>
</dbReference>
<dbReference type="SUPFAM" id="SSF55729">
    <property type="entry name" value="Acyl-CoA N-acyltransferases (Nat)"/>
    <property type="match status" value="1"/>
</dbReference>
<protein>
    <recommendedName>
        <fullName evidence="3">N-acetyltransferase domain-containing protein</fullName>
    </recommendedName>
</protein>
<dbReference type="InterPro" id="IPR050832">
    <property type="entry name" value="Bact_Acetyltransf"/>
</dbReference>
<keyword evidence="2" id="KW-0012">Acyltransferase</keyword>
<dbReference type="RefSeq" id="WP_048548009.1">
    <property type="nucleotide sequence ID" value="NZ_HF571038.1"/>
</dbReference>
<dbReference type="PROSITE" id="PS51186">
    <property type="entry name" value="GNAT"/>
    <property type="match status" value="1"/>
</dbReference>
<dbReference type="EMBL" id="CAJC01000012">
    <property type="protein sequence ID" value="CCI51583.1"/>
    <property type="molecule type" value="Genomic_DNA"/>
</dbReference>
<name>A0A077MA33_9MICO</name>
<keyword evidence="1" id="KW-0808">Transferase</keyword>
<dbReference type="OrthoDB" id="4936934at2"/>
<comment type="caution">
    <text evidence="4">The sequence shown here is derived from an EMBL/GenBank/DDBJ whole genome shotgun (WGS) entry which is preliminary data.</text>
</comment>
<evidence type="ECO:0000259" key="3">
    <source>
        <dbReference type="PROSITE" id="PS51186"/>
    </source>
</evidence>
<dbReference type="Pfam" id="PF00583">
    <property type="entry name" value="Acetyltransf_1"/>
    <property type="match status" value="1"/>
</dbReference>
<evidence type="ECO:0000256" key="2">
    <source>
        <dbReference type="ARBA" id="ARBA00023315"/>
    </source>
</evidence>